<organism evidence="1 2">
    <name type="scientific">Cadophora malorum</name>
    <dbReference type="NCBI Taxonomy" id="108018"/>
    <lineage>
        <taxon>Eukaryota</taxon>
        <taxon>Fungi</taxon>
        <taxon>Dikarya</taxon>
        <taxon>Ascomycota</taxon>
        <taxon>Pezizomycotina</taxon>
        <taxon>Leotiomycetes</taxon>
        <taxon>Helotiales</taxon>
        <taxon>Ploettnerulaceae</taxon>
        <taxon>Cadophora</taxon>
    </lineage>
</organism>
<evidence type="ECO:0000313" key="1">
    <source>
        <dbReference type="EMBL" id="KAG4424445.1"/>
    </source>
</evidence>
<dbReference type="Proteomes" id="UP000664132">
    <property type="component" value="Unassembled WGS sequence"/>
</dbReference>
<evidence type="ECO:0000313" key="2">
    <source>
        <dbReference type="Proteomes" id="UP000664132"/>
    </source>
</evidence>
<accession>A0A8H8BUD3</accession>
<comment type="caution">
    <text evidence="1">The sequence shown here is derived from an EMBL/GenBank/DDBJ whole genome shotgun (WGS) entry which is preliminary data.</text>
</comment>
<protein>
    <submittedName>
        <fullName evidence="1">Uncharacterized protein</fullName>
    </submittedName>
</protein>
<keyword evidence="2" id="KW-1185">Reference proteome</keyword>
<reference evidence="1" key="1">
    <citation type="submission" date="2021-02" db="EMBL/GenBank/DDBJ databases">
        <title>Genome sequence Cadophora malorum strain M34.</title>
        <authorList>
            <person name="Stefanovic E."/>
            <person name="Vu D."/>
            <person name="Scully C."/>
            <person name="Dijksterhuis J."/>
            <person name="Roader J."/>
            <person name="Houbraken J."/>
        </authorList>
    </citation>
    <scope>NUCLEOTIDE SEQUENCE</scope>
    <source>
        <strain evidence="1">M34</strain>
    </source>
</reference>
<name>A0A8H8BUD3_9HELO</name>
<proteinExistence type="predicted"/>
<gene>
    <name evidence="1" type="ORF">IFR04_002501</name>
</gene>
<dbReference type="AlphaFoldDB" id="A0A8H8BUD3"/>
<dbReference type="EMBL" id="JAFJYH010000021">
    <property type="protein sequence ID" value="KAG4424445.1"/>
    <property type="molecule type" value="Genomic_DNA"/>
</dbReference>
<sequence length="127" mass="13971">MYEGAIQPAIYTIGCGVDAFDENRQQISAVTETGEMCELGTTSTLSFPEPVSHTLIQRLEFPVIVAILEHEASMVFDDHGDFVSDEGFQRRWSADPNPLVRFGYRGWPAATVVIPGTTDVTSTFAKL</sequence>